<comment type="caution">
    <text evidence="2">The sequence shown here is derived from an EMBL/GenBank/DDBJ whole genome shotgun (WGS) entry which is preliminary data.</text>
</comment>
<name>A0A244CRA3_PSEDV</name>
<dbReference type="Proteomes" id="UP000194841">
    <property type="component" value="Unassembled WGS sequence"/>
</dbReference>
<keyword evidence="3" id="KW-1185">Reference proteome</keyword>
<evidence type="ECO:0000256" key="1">
    <source>
        <dbReference type="SAM" id="SignalP"/>
    </source>
</evidence>
<evidence type="ECO:0000313" key="3">
    <source>
        <dbReference type="Proteomes" id="UP000194841"/>
    </source>
</evidence>
<sequence>MPRFIPLLSSLFILSACNATLTPEQQAEVEKLSACDKINALVKGYSNEFNGLKSQKVTNKYADIWQAKYQLVGDRCQISQFSGQQLAYQCQKGFNNQVDALENYKEAVAFTQACLSPDNWKMEQVSNGQSVRTNFHLENFPIISIHSGKTLAKMNNTWSTSFQVGAQPTSYAK</sequence>
<dbReference type="PROSITE" id="PS51257">
    <property type="entry name" value="PROKAR_LIPOPROTEIN"/>
    <property type="match status" value="1"/>
</dbReference>
<dbReference type="AlphaFoldDB" id="A0A244CRA3"/>
<evidence type="ECO:0000313" key="2">
    <source>
        <dbReference type="EMBL" id="OUL58125.1"/>
    </source>
</evidence>
<gene>
    <name evidence="2" type="ORF">B1199_07155</name>
</gene>
<dbReference type="RefSeq" id="WP_086743431.1">
    <property type="nucleotide sequence ID" value="NZ_MWPV01000002.1"/>
</dbReference>
<protein>
    <recommendedName>
        <fullName evidence="4">Orphan lipoprotein</fullName>
    </recommendedName>
</protein>
<accession>A0A244CRA3</accession>
<dbReference type="OrthoDB" id="6313790at2"/>
<evidence type="ECO:0008006" key="4">
    <source>
        <dbReference type="Google" id="ProtNLM"/>
    </source>
</evidence>
<proteinExistence type="predicted"/>
<organism evidence="2 3">
    <name type="scientific">Pseudoalteromonas ulvae</name>
    <dbReference type="NCBI Taxonomy" id="107327"/>
    <lineage>
        <taxon>Bacteria</taxon>
        <taxon>Pseudomonadati</taxon>
        <taxon>Pseudomonadota</taxon>
        <taxon>Gammaproteobacteria</taxon>
        <taxon>Alteromonadales</taxon>
        <taxon>Pseudoalteromonadaceae</taxon>
        <taxon>Pseudoalteromonas</taxon>
    </lineage>
</organism>
<keyword evidence="1" id="KW-0732">Signal</keyword>
<reference evidence="2 3" key="1">
    <citation type="submission" date="2017-02" db="EMBL/GenBank/DDBJ databases">
        <title>Pseudoalteromonas ulvae TC14 Genome.</title>
        <authorList>
            <person name="Molmeret M."/>
        </authorList>
    </citation>
    <scope>NUCLEOTIDE SEQUENCE [LARGE SCALE GENOMIC DNA]</scope>
    <source>
        <strain evidence="2">TC14</strain>
    </source>
</reference>
<dbReference type="EMBL" id="MWPV01000002">
    <property type="protein sequence ID" value="OUL58125.1"/>
    <property type="molecule type" value="Genomic_DNA"/>
</dbReference>
<feature type="chain" id="PRO_5012128192" description="Orphan lipoprotein" evidence="1">
    <location>
        <begin position="19"/>
        <end position="173"/>
    </location>
</feature>
<feature type="signal peptide" evidence="1">
    <location>
        <begin position="1"/>
        <end position="18"/>
    </location>
</feature>